<accession>A0AAD9V1Z8</accession>
<name>A0AAD9V1Z8_ACRCE</name>
<dbReference type="GO" id="GO:0005886">
    <property type="term" value="C:plasma membrane"/>
    <property type="evidence" value="ECO:0007669"/>
    <property type="project" value="TreeGrafter"/>
</dbReference>
<dbReference type="InterPro" id="IPR029055">
    <property type="entry name" value="Ntn_hydrolases_N"/>
</dbReference>
<dbReference type="PANTHER" id="PTHR11686:SF9">
    <property type="entry name" value="RE13973P"/>
    <property type="match status" value="1"/>
</dbReference>
<dbReference type="Pfam" id="PF01019">
    <property type="entry name" value="G_glu_transpept"/>
    <property type="match status" value="1"/>
</dbReference>
<sequence>MYQASQKYGRLPWRELVEPAIELARDGFEISAALAEALDESDIIRKIEKDDGLRELLLDKDNNTFKEGDKITNKKYAKTLEKIQKDPESFYSGSLADKVARDIGT</sequence>
<gene>
    <name evidence="1" type="ORF">P5673_019363</name>
</gene>
<reference evidence="1" key="2">
    <citation type="journal article" date="2023" name="Science">
        <title>Genomic signatures of disease resistance in endangered staghorn corals.</title>
        <authorList>
            <person name="Vollmer S.V."/>
            <person name="Selwyn J.D."/>
            <person name="Despard B.A."/>
            <person name="Roesel C.L."/>
        </authorList>
    </citation>
    <scope>NUCLEOTIDE SEQUENCE</scope>
    <source>
        <strain evidence="1">K2</strain>
    </source>
</reference>
<proteinExistence type="predicted"/>
<keyword evidence="1" id="KW-0378">Hydrolase</keyword>
<dbReference type="SUPFAM" id="SSF56235">
    <property type="entry name" value="N-terminal nucleophile aminohydrolases (Ntn hydrolases)"/>
    <property type="match status" value="1"/>
</dbReference>
<dbReference type="InterPro" id="IPR000101">
    <property type="entry name" value="GGT_peptidase"/>
</dbReference>
<organism evidence="1 2">
    <name type="scientific">Acropora cervicornis</name>
    <name type="common">Staghorn coral</name>
    <dbReference type="NCBI Taxonomy" id="6130"/>
    <lineage>
        <taxon>Eukaryota</taxon>
        <taxon>Metazoa</taxon>
        <taxon>Cnidaria</taxon>
        <taxon>Anthozoa</taxon>
        <taxon>Hexacorallia</taxon>
        <taxon>Scleractinia</taxon>
        <taxon>Astrocoeniina</taxon>
        <taxon>Acroporidae</taxon>
        <taxon>Acropora</taxon>
    </lineage>
</organism>
<protein>
    <submittedName>
        <fullName evidence="1">Glutathione hydrolase 3</fullName>
    </submittedName>
</protein>
<dbReference type="Proteomes" id="UP001249851">
    <property type="component" value="Unassembled WGS sequence"/>
</dbReference>
<dbReference type="GO" id="GO:0036374">
    <property type="term" value="F:glutathione hydrolase activity"/>
    <property type="evidence" value="ECO:0007669"/>
    <property type="project" value="InterPro"/>
</dbReference>
<evidence type="ECO:0000313" key="1">
    <source>
        <dbReference type="EMBL" id="KAK2558241.1"/>
    </source>
</evidence>
<evidence type="ECO:0000313" key="2">
    <source>
        <dbReference type="Proteomes" id="UP001249851"/>
    </source>
</evidence>
<dbReference type="AlphaFoldDB" id="A0AAD9V1Z8"/>
<comment type="caution">
    <text evidence="1">The sequence shown here is derived from an EMBL/GenBank/DDBJ whole genome shotgun (WGS) entry which is preliminary data.</text>
</comment>
<dbReference type="EMBL" id="JARQWQ010000045">
    <property type="protein sequence ID" value="KAK2558241.1"/>
    <property type="molecule type" value="Genomic_DNA"/>
</dbReference>
<dbReference type="PANTHER" id="PTHR11686">
    <property type="entry name" value="GAMMA GLUTAMYL TRANSPEPTIDASE"/>
    <property type="match status" value="1"/>
</dbReference>
<keyword evidence="2" id="KW-1185">Reference proteome</keyword>
<reference evidence="1" key="1">
    <citation type="journal article" date="2023" name="G3 (Bethesda)">
        <title>Whole genome assembly and annotation of the endangered Caribbean coral Acropora cervicornis.</title>
        <authorList>
            <person name="Selwyn J.D."/>
            <person name="Vollmer S.V."/>
        </authorList>
    </citation>
    <scope>NUCLEOTIDE SEQUENCE</scope>
    <source>
        <strain evidence="1">K2</strain>
    </source>
</reference>
<dbReference type="GO" id="GO:0006751">
    <property type="term" value="P:glutathione catabolic process"/>
    <property type="evidence" value="ECO:0007669"/>
    <property type="project" value="InterPro"/>
</dbReference>